<dbReference type="EMBL" id="CACRXK020004423">
    <property type="protein sequence ID" value="CAB4002692.1"/>
    <property type="molecule type" value="Genomic_DNA"/>
</dbReference>
<dbReference type="InterPro" id="IPR003972">
    <property type="entry name" value="K_chnl_volt-dep_Kv1"/>
</dbReference>
<dbReference type="InterPro" id="IPR027359">
    <property type="entry name" value="Volt_channel_dom_sf"/>
</dbReference>
<feature type="transmembrane region" description="Helical" evidence="13">
    <location>
        <begin position="384"/>
        <end position="407"/>
    </location>
</feature>
<keyword evidence="6" id="KW-0851">Voltage-gated channel</keyword>
<keyword evidence="15" id="KW-1185">Reference proteome</keyword>
<dbReference type="PANTHER" id="PTHR11537:SF113">
    <property type="entry name" value="POTASSIUM VOLTAGE-GATED CHANNEL PROTEIN SHAKER"/>
    <property type="match status" value="1"/>
</dbReference>
<dbReference type="PRINTS" id="PR01491">
    <property type="entry name" value="KVCHANNEL"/>
</dbReference>
<dbReference type="Gene3D" id="3.30.710.10">
    <property type="entry name" value="Potassium Channel Kv1.1, Chain A"/>
    <property type="match status" value="1"/>
</dbReference>
<dbReference type="Pfam" id="PF00520">
    <property type="entry name" value="Ion_trans"/>
    <property type="match status" value="1"/>
</dbReference>
<keyword evidence="7" id="KW-0630">Potassium</keyword>
<dbReference type="Gene3D" id="1.10.287.70">
    <property type="match status" value="1"/>
</dbReference>
<evidence type="ECO:0000256" key="13">
    <source>
        <dbReference type="SAM" id="Phobius"/>
    </source>
</evidence>
<keyword evidence="3" id="KW-0633">Potassium transport</keyword>
<dbReference type="Gene3D" id="1.20.120.350">
    <property type="entry name" value="Voltage-gated potassium channels. Chain C"/>
    <property type="match status" value="1"/>
</dbReference>
<organism evidence="14 15">
    <name type="scientific">Paramuricea clavata</name>
    <name type="common">Red gorgonian</name>
    <name type="synonym">Violescent sea-whip</name>
    <dbReference type="NCBI Taxonomy" id="317549"/>
    <lineage>
        <taxon>Eukaryota</taxon>
        <taxon>Metazoa</taxon>
        <taxon>Cnidaria</taxon>
        <taxon>Anthozoa</taxon>
        <taxon>Octocorallia</taxon>
        <taxon>Malacalcyonacea</taxon>
        <taxon>Plexauridae</taxon>
        <taxon>Paramuricea</taxon>
    </lineage>
</organism>
<comment type="caution">
    <text evidence="14">The sequence shown here is derived from an EMBL/GenBank/DDBJ whole genome shotgun (WGS) entry which is preliminary data.</text>
</comment>
<keyword evidence="2" id="KW-0813">Transport</keyword>
<dbReference type="OrthoDB" id="415460at2759"/>
<reference evidence="14" key="1">
    <citation type="submission" date="2020-04" db="EMBL/GenBank/DDBJ databases">
        <authorList>
            <person name="Alioto T."/>
            <person name="Alioto T."/>
            <person name="Gomez Garrido J."/>
        </authorList>
    </citation>
    <scope>NUCLEOTIDE SEQUENCE</scope>
    <source>
        <strain evidence="14">A484AB</strain>
    </source>
</reference>
<evidence type="ECO:0000313" key="15">
    <source>
        <dbReference type="Proteomes" id="UP001152795"/>
    </source>
</evidence>
<sequence>MISTINASRGTGNDSVIGYLLNNTLSAHGAFMEAANSEYQATGKNIVINVSGKRFETFEETLEQFPNTLLGSASKRAEFFNSNTGEYFFDRHRGSFAAILYFYQSHGSLIRPDSVPVHVFFKECVFFQLPEEIVDEFQIESGVLDEEEERPMPNNAICKIIWETMEYPDTSLLAKTLAILSVIIISASLVIFCLETMPVFNPPPPECPGNLTSCTEQDEYVNPYERVWFVMNCAIIGWFTAEYVIRLAVCPNIAKFLVAPLNIIDMLSILPFYVTLALQDIGGSIDVLRVVRVVRVFRVFKLSRHSRGLQILGNTLRSSFSELVMLGFFLFIGVMIFGSCIYYAELGEDSGFDSIPHSFWWAIVTMTTVGYGDVYPTTFFGKVTGGFCVIAGVLSIALPVPVVVSNFEQFYQKELNRRRQEKDKKDEEKKKEEERKRLEQLGLTEGTEEDETSGMLGNGEKSRPNPTNV</sequence>
<dbReference type="PANTHER" id="PTHR11537">
    <property type="entry name" value="VOLTAGE-GATED POTASSIUM CHANNEL"/>
    <property type="match status" value="1"/>
</dbReference>
<dbReference type="PRINTS" id="PR00169">
    <property type="entry name" value="KCHANNEL"/>
</dbReference>
<evidence type="ECO:0000256" key="2">
    <source>
        <dbReference type="ARBA" id="ARBA00022448"/>
    </source>
</evidence>
<proteinExistence type="predicted"/>
<feature type="region of interest" description="Disordered" evidence="12">
    <location>
        <begin position="418"/>
        <end position="469"/>
    </location>
</feature>
<gene>
    <name evidence="14" type="ORF">PACLA_8A058256</name>
</gene>
<dbReference type="InterPro" id="IPR000210">
    <property type="entry name" value="BTB/POZ_dom"/>
</dbReference>
<dbReference type="InterPro" id="IPR003131">
    <property type="entry name" value="T1-type_BTB"/>
</dbReference>
<feature type="transmembrane region" description="Helical" evidence="13">
    <location>
        <begin position="257"/>
        <end position="278"/>
    </location>
</feature>
<feature type="transmembrane region" description="Helical" evidence="13">
    <location>
        <begin position="172"/>
        <end position="192"/>
    </location>
</feature>
<dbReference type="FunFam" id="1.20.120.350:FF:000074">
    <property type="entry name" value="SHaW family of potassium channels"/>
    <property type="match status" value="1"/>
</dbReference>
<evidence type="ECO:0000256" key="3">
    <source>
        <dbReference type="ARBA" id="ARBA00022538"/>
    </source>
</evidence>
<dbReference type="InterPro" id="IPR028325">
    <property type="entry name" value="VG_K_chnl"/>
</dbReference>
<dbReference type="InterPro" id="IPR003968">
    <property type="entry name" value="K_chnl_volt-dep_Kv"/>
</dbReference>
<evidence type="ECO:0000256" key="10">
    <source>
        <dbReference type="ARBA" id="ARBA00023136"/>
    </source>
</evidence>
<dbReference type="Pfam" id="PF02214">
    <property type="entry name" value="BTB_2"/>
    <property type="match status" value="1"/>
</dbReference>
<feature type="transmembrane region" description="Helical" evidence="13">
    <location>
        <begin position="355"/>
        <end position="372"/>
    </location>
</feature>
<keyword evidence="11" id="KW-0407">Ion channel</keyword>
<evidence type="ECO:0000256" key="9">
    <source>
        <dbReference type="ARBA" id="ARBA00023065"/>
    </source>
</evidence>
<evidence type="ECO:0000256" key="7">
    <source>
        <dbReference type="ARBA" id="ARBA00022958"/>
    </source>
</evidence>
<dbReference type="PRINTS" id="PR01496">
    <property type="entry name" value="SHAKERCHANEL"/>
</dbReference>
<evidence type="ECO:0000256" key="1">
    <source>
        <dbReference type="ARBA" id="ARBA00004141"/>
    </source>
</evidence>
<keyword evidence="5" id="KW-0631">Potassium channel</keyword>
<feature type="transmembrane region" description="Helical" evidence="13">
    <location>
        <begin position="323"/>
        <end position="343"/>
    </location>
</feature>
<dbReference type="FunFam" id="1.10.287.70:FF:000002">
    <property type="entry name" value="Potassium voltage-gated channel subfamily a member"/>
    <property type="match status" value="1"/>
</dbReference>
<dbReference type="AlphaFoldDB" id="A0A7D9IC93"/>
<evidence type="ECO:0000256" key="11">
    <source>
        <dbReference type="ARBA" id="ARBA00023303"/>
    </source>
</evidence>
<accession>A0A7D9IC93</accession>
<dbReference type="GO" id="GO:0001508">
    <property type="term" value="P:action potential"/>
    <property type="evidence" value="ECO:0007669"/>
    <property type="project" value="TreeGrafter"/>
</dbReference>
<evidence type="ECO:0000256" key="4">
    <source>
        <dbReference type="ARBA" id="ARBA00022692"/>
    </source>
</evidence>
<dbReference type="SUPFAM" id="SSF54695">
    <property type="entry name" value="POZ domain"/>
    <property type="match status" value="1"/>
</dbReference>
<comment type="subcellular location">
    <subcellularLocation>
        <location evidence="1">Membrane</location>
        <topology evidence="1">Multi-pass membrane protein</topology>
    </subcellularLocation>
</comment>
<protein>
    <submittedName>
        <fullName evidence="14">Potassium voltage-gated channel subfamily A member 7-like</fullName>
    </submittedName>
</protein>
<evidence type="ECO:0000256" key="6">
    <source>
        <dbReference type="ARBA" id="ARBA00022882"/>
    </source>
</evidence>
<dbReference type="SUPFAM" id="SSF81324">
    <property type="entry name" value="Voltage-gated potassium channels"/>
    <property type="match status" value="1"/>
</dbReference>
<evidence type="ECO:0000313" key="14">
    <source>
        <dbReference type="EMBL" id="CAB4002692.1"/>
    </source>
</evidence>
<dbReference type="InterPro" id="IPR005821">
    <property type="entry name" value="Ion_trans_dom"/>
</dbReference>
<keyword evidence="9" id="KW-0406">Ion transport</keyword>
<dbReference type="Proteomes" id="UP001152795">
    <property type="component" value="Unassembled WGS sequence"/>
</dbReference>
<keyword evidence="4 13" id="KW-0812">Transmembrane</keyword>
<dbReference type="SMART" id="SM00225">
    <property type="entry name" value="BTB"/>
    <property type="match status" value="1"/>
</dbReference>
<dbReference type="FunFam" id="3.30.710.10:FF:000157">
    <property type="entry name" value="Potassium channel"/>
    <property type="match status" value="1"/>
</dbReference>
<evidence type="ECO:0000256" key="12">
    <source>
        <dbReference type="SAM" id="MobiDB-lite"/>
    </source>
</evidence>
<keyword evidence="10 13" id="KW-0472">Membrane</keyword>
<dbReference type="GO" id="GO:0005251">
    <property type="term" value="F:delayed rectifier potassium channel activity"/>
    <property type="evidence" value="ECO:0007669"/>
    <property type="project" value="TreeGrafter"/>
</dbReference>
<evidence type="ECO:0000256" key="5">
    <source>
        <dbReference type="ARBA" id="ARBA00022826"/>
    </source>
</evidence>
<dbReference type="GO" id="GO:0051260">
    <property type="term" value="P:protein homooligomerization"/>
    <property type="evidence" value="ECO:0007669"/>
    <property type="project" value="InterPro"/>
</dbReference>
<feature type="compositionally biased region" description="Basic and acidic residues" evidence="12">
    <location>
        <begin position="418"/>
        <end position="439"/>
    </location>
</feature>
<evidence type="ECO:0000256" key="8">
    <source>
        <dbReference type="ARBA" id="ARBA00022989"/>
    </source>
</evidence>
<keyword evidence="8 13" id="KW-1133">Transmembrane helix</keyword>
<dbReference type="GO" id="GO:0008076">
    <property type="term" value="C:voltage-gated potassium channel complex"/>
    <property type="evidence" value="ECO:0007669"/>
    <property type="project" value="InterPro"/>
</dbReference>
<dbReference type="InterPro" id="IPR011333">
    <property type="entry name" value="SKP1/BTB/POZ_sf"/>
</dbReference>
<name>A0A7D9IC93_PARCT</name>
<feature type="transmembrane region" description="Helical" evidence="13">
    <location>
        <begin position="227"/>
        <end position="245"/>
    </location>
</feature>